<feature type="transmembrane region" description="Helical" evidence="1">
    <location>
        <begin position="216"/>
        <end position="237"/>
    </location>
</feature>
<comment type="caution">
    <text evidence="2">The sequence shown here is derived from an EMBL/GenBank/DDBJ whole genome shotgun (WGS) entry which is preliminary data.</text>
</comment>
<gene>
    <name evidence="2" type="ORF">QR680_005696</name>
</gene>
<dbReference type="AlphaFoldDB" id="A0AA39LW68"/>
<name>A0AA39LW68_9BILA</name>
<feature type="transmembrane region" description="Helical" evidence="1">
    <location>
        <begin position="123"/>
        <end position="145"/>
    </location>
</feature>
<dbReference type="InterPro" id="IPR019425">
    <property type="entry name" value="7TM_GPCR_serpentine_rcpt_Srt"/>
</dbReference>
<feature type="transmembrane region" description="Helical" evidence="1">
    <location>
        <begin position="14"/>
        <end position="36"/>
    </location>
</feature>
<feature type="transmembrane region" description="Helical" evidence="1">
    <location>
        <begin position="43"/>
        <end position="71"/>
    </location>
</feature>
<keyword evidence="1" id="KW-1133">Transmembrane helix</keyword>
<dbReference type="InterPro" id="IPR019426">
    <property type="entry name" value="7TM_GPCR_serpentine_rcpt_Srv"/>
</dbReference>
<dbReference type="PANTHER" id="PTHR23021">
    <property type="entry name" value="SERPENTINE RECEPTOR, CLASS T"/>
    <property type="match status" value="1"/>
</dbReference>
<keyword evidence="3" id="KW-1185">Reference proteome</keyword>
<dbReference type="SUPFAM" id="SSF81321">
    <property type="entry name" value="Family A G protein-coupled receptor-like"/>
    <property type="match status" value="1"/>
</dbReference>
<dbReference type="Proteomes" id="UP001175271">
    <property type="component" value="Unassembled WGS sequence"/>
</dbReference>
<keyword evidence="1" id="KW-0812">Transmembrane</keyword>
<protein>
    <submittedName>
        <fullName evidence="2">Uncharacterized protein</fullName>
    </submittedName>
</protein>
<evidence type="ECO:0000313" key="2">
    <source>
        <dbReference type="EMBL" id="KAK0411529.1"/>
    </source>
</evidence>
<evidence type="ECO:0000313" key="3">
    <source>
        <dbReference type="Proteomes" id="UP001175271"/>
    </source>
</evidence>
<evidence type="ECO:0000256" key="1">
    <source>
        <dbReference type="SAM" id="Phobius"/>
    </source>
</evidence>
<accession>A0AA39LW68</accession>
<feature type="transmembrane region" description="Helical" evidence="1">
    <location>
        <begin position="91"/>
        <end position="116"/>
    </location>
</feature>
<organism evidence="2 3">
    <name type="scientific">Steinernema hermaphroditum</name>
    <dbReference type="NCBI Taxonomy" id="289476"/>
    <lineage>
        <taxon>Eukaryota</taxon>
        <taxon>Metazoa</taxon>
        <taxon>Ecdysozoa</taxon>
        <taxon>Nematoda</taxon>
        <taxon>Chromadorea</taxon>
        <taxon>Rhabditida</taxon>
        <taxon>Tylenchina</taxon>
        <taxon>Panagrolaimomorpha</taxon>
        <taxon>Strongyloidoidea</taxon>
        <taxon>Steinernematidae</taxon>
        <taxon>Steinernema</taxon>
    </lineage>
</organism>
<dbReference type="Pfam" id="PF10323">
    <property type="entry name" value="7TM_GPCR_Srv"/>
    <property type="match status" value="1"/>
</dbReference>
<dbReference type="EMBL" id="JAUCMV010000003">
    <property type="protein sequence ID" value="KAK0411529.1"/>
    <property type="molecule type" value="Genomic_DNA"/>
</dbReference>
<reference evidence="2" key="1">
    <citation type="submission" date="2023-06" db="EMBL/GenBank/DDBJ databases">
        <title>Genomic analysis of the entomopathogenic nematode Steinernema hermaphroditum.</title>
        <authorList>
            <person name="Schwarz E.M."/>
            <person name="Heppert J.K."/>
            <person name="Baniya A."/>
            <person name="Schwartz H.T."/>
            <person name="Tan C.-H."/>
            <person name="Antoshechkin I."/>
            <person name="Sternberg P.W."/>
            <person name="Goodrich-Blair H."/>
            <person name="Dillman A.R."/>
        </authorList>
    </citation>
    <scope>NUCLEOTIDE SEQUENCE</scope>
    <source>
        <strain evidence="2">PS9179</strain>
        <tissue evidence="2">Whole animal</tissue>
    </source>
</reference>
<proteinExistence type="predicted"/>
<sequence>MTEVPSEHRILVGVIYSVSSLAALPLYVYITWLLLSQPKYRRLICYVVIAQIGLLECALLVGEVVLGLVVACDLREWKNLNYTVSAFTNTGWNGLFPTILVLAVNRLDVICALKVFTKRIFDYALLALCWLYALLFLILCLTPMARIHLSFTYLMLDYDLETAPFSAPLQRLEYVSSFIFLGLTLAVYGAIVLLLMRKRRSLTADHQLVAPMELRLMLQGSLTFCCSAVIVLLWHMAPYFNARYYWFTSSVNLMIIVNCGYLNPLLLLLMNREVRGDVLRPFRSSKVLFTLKTAGFVESPGASL</sequence>
<keyword evidence="1" id="KW-0472">Membrane</keyword>
<feature type="transmembrane region" description="Helical" evidence="1">
    <location>
        <begin position="174"/>
        <end position="195"/>
    </location>
</feature>
<feature type="transmembrane region" description="Helical" evidence="1">
    <location>
        <begin position="243"/>
        <end position="270"/>
    </location>
</feature>